<keyword evidence="5" id="KW-1185">Reference proteome</keyword>
<gene>
    <name evidence="4" type="ORF">BHE16_06525</name>
</gene>
<evidence type="ECO:0000256" key="2">
    <source>
        <dbReference type="SAM" id="SignalP"/>
    </source>
</evidence>
<dbReference type="EMBL" id="CP018135">
    <property type="protein sequence ID" value="APF41781.1"/>
    <property type="molecule type" value="Genomic_DNA"/>
</dbReference>
<dbReference type="Pfam" id="PF00149">
    <property type="entry name" value="Metallophos"/>
    <property type="match status" value="1"/>
</dbReference>
<dbReference type="RefSeq" id="WP_071895243.1">
    <property type="nucleotide sequence ID" value="NZ_CP018135.1"/>
</dbReference>
<dbReference type="OrthoDB" id="9804511at2"/>
<organism evidence="4 5">
    <name type="scientific">Neomicrococcus aestuarii</name>
    <dbReference type="NCBI Taxonomy" id="556325"/>
    <lineage>
        <taxon>Bacteria</taxon>
        <taxon>Bacillati</taxon>
        <taxon>Actinomycetota</taxon>
        <taxon>Actinomycetes</taxon>
        <taxon>Micrococcales</taxon>
        <taxon>Micrococcaceae</taxon>
        <taxon>Neomicrococcus</taxon>
    </lineage>
</organism>
<dbReference type="Proteomes" id="UP000183530">
    <property type="component" value="Chromosome"/>
</dbReference>
<dbReference type="GO" id="GO:0003993">
    <property type="term" value="F:acid phosphatase activity"/>
    <property type="evidence" value="ECO:0007669"/>
    <property type="project" value="InterPro"/>
</dbReference>
<keyword evidence="1 2" id="KW-0732">Signal</keyword>
<evidence type="ECO:0000313" key="4">
    <source>
        <dbReference type="EMBL" id="APF41781.1"/>
    </source>
</evidence>
<accession>A0A1L2ZS08</accession>
<dbReference type="AlphaFoldDB" id="A0A1L2ZS08"/>
<dbReference type="InterPro" id="IPR004843">
    <property type="entry name" value="Calcineurin-like_PHP"/>
</dbReference>
<dbReference type="Gene3D" id="3.60.21.10">
    <property type="match status" value="1"/>
</dbReference>
<dbReference type="KEGG" id="nae:BHE16_06525"/>
<evidence type="ECO:0000256" key="1">
    <source>
        <dbReference type="ARBA" id="ARBA00022729"/>
    </source>
</evidence>
<feature type="signal peptide" evidence="2">
    <location>
        <begin position="1"/>
        <end position="28"/>
    </location>
</feature>
<proteinExistence type="predicted"/>
<feature type="domain" description="Calcineurin-like phosphoesterase" evidence="3">
    <location>
        <begin position="240"/>
        <end position="498"/>
    </location>
</feature>
<dbReference type="Gene3D" id="2.60.40.380">
    <property type="entry name" value="Purple acid phosphatase-like, N-terminal"/>
    <property type="match status" value="1"/>
</dbReference>
<evidence type="ECO:0000259" key="3">
    <source>
        <dbReference type="Pfam" id="PF00149"/>
    </source>
</evidence>
<dbReference type="InterPro" id="IPR008963">
    <property type="entry name" value="Purple_acid_Pase-like_N"/>
</dbReference>
<evidence type="ECO:0000313" key="5">
    <source>
        <dbReference type="Proteomes" id="UP000183530"/>
    </source>
</evidence>
<dbReference type="STRING" id="556325.BHE16_06525"/>
<protein>
    <submittedName>
        <fullName evidence="4">Phosphoesterase</fullName>
    </submittedName>
</protein>
<feature type="chain" id="PRO_5012273001" evidence="2">
    <location>
        <begin position="29"/>
        <end position="637"/>
    </location>
</feature>
<dbReference type="SUPFAM" id="SSF56300">
    <property type="entry name" value="Metallo-dependent phosphatases"/>
    <property type="match status" value="1"/>
</dbReference>
<sequence>MKRTLSTVLAAAVLITPLSFVTAPAALAAPAAVKTATELPAPKPGFRVYPYLTNSAQNTMDLTWISELNTAGTVTVTGPGIGGGKGKSASNKVVLTSSPVYLERSEYTEKELNQSISGLEKGSWLKSNSNYRHKVTVDGLKAGKEYQYTVVQDGVEFKGSFKTAPSATAWENFRVIAVSDSETEPYGRTEHREWELNPSNSYTPGSLERPGAGSDWANKFGNTTRYGEFTLKYPLNQDTAMQENMKHVAAADPDLMMITGDLTQGSGYQPAWDEFFGYVAGVHGTLASSTPLITALGNWETYAALNGGYGSATDKSPAVISRAKFHDYFDRVGDPENPQYKGSYYRTDHGPLTILTLDSTNGRPDENVGKFTTYPVFSGNDTNLTSANLSTDTQGEFTFDQYVASYLKIFPGSTAAEVDQPNMDKDSEQWAWAEEQLADARARDQIVMVQFHHAAYSNGVHGTPPNHAYPDNQSGTAMRAYTPMFEKYGVSTVISGHDEMFERSWVDEDGDGKGFHSYDVGVAADGLRGEQLIKNDEGEYVPHRFNTHSEWSASADEPETWATDSNGVVQLQDGGLHYGHLQIDVKRTGQTAELVMTPVYLFPVLDKDYNLMETERRVYNDVVTVKIDQNGEPLARG</sequence>
<dbReference type="InterPro" id="IPR039331">
    <property type="entry name" value="PAPs-like"/>
</dbReference>
<dbReference type="SUPFAM" id="SSF49363">
    <property type="entry name" value="Purple acid phosphatase, N-terminal domain"/>
    <property type="match status" value="1"/>
</dbReference>
<dbReference type="InterPro" id="IPR029052">
    <property type="entry name" value="Metallo-depent_PP-like"/>
</dbReference>
<dbReference type="GO" id="GO:0046872">
    <property type="term" value="F:metal ion binding"/>
    <property type="evidence" value="ECO:0007669"/>
    <property type="project" value="InterPro"/>
</dbReference>
<reference evidence="4 5" key="1">
    <citation type="submission" date="2016-11" db="EMBL/GenBank/DDBJ databases">
        <title>Genome sequencing of Zhihengliuella aestuarii B18 antagonistic to Plasmodiophora brassicae.</title>
        <authorList>
            <person name="Luo Y."/>
        </authorList>
    </citation>
    <scope>NUCLEOTIDE SEQUENCE [LARGE SCALE GENOMIC DNA]</scope>
    <source>
        <strain evidence="4 5">B18</strain>
    </source>
</reference>
<name>A0A1L2ZS08_9MICC</name>
<dbReference type="PANTHER" id="PTHR22953:SF153">
    <property type="entry name" value="PURPLE ACID PHOSPHATASE"/>
    <property type="match status" value="1"/>
</dbReference>
<dbReference type="PANTHER" id="PTHR22953">
    <property type="entry name" value="ACID PHOSPHATASE RELATED"/>
    <property type="match status" value="1"/>
</dbReference>